<keyword evidence="2" id="KW-1185">Reference proteome</keyword>
<reference evidence="1" key="1">
    <citation type="journal article" date="2023" name="G3 (Bethesda)">
        <title>A reference genome for the long-term kleptoplast-retaining sea slug Elysia crispata morphotype clarki.</title>
        <authorList>
            <person name="Eastman K.E."/>
            <person name="Pendleton A.L."/>
            <person name="Shaikh M.A."/>
            <person name="Suttiyut T."/>
            <person name="Ogas R."/>
            <person name="Tomko P."/>
            <person name="Gavelis G."/>
            <person name="Widhalm J.R."/>
            <person name="Wisecaver J.H."/>
        </authorList>
    </citation>
    <scope>NUCLEOTIDE SEQUENCE</scope>
    <source>
        <strain evidence="1">ECLA1</strain>
    </source>
</reference>
<organism evidence="1 2">
    <name type="scientific">Elysia crispata</name>
    <name type="common">lettuce slug</name>
    <dbReference type="NCBI Taxonomy" id="231223"/>
    <lineage>
        <taxon>Eukaryota</taxon>
        <taxon>Metazoa</taxon>
        <taxon>Spiralia</taxon>
        <taxon>Lophotrochozoa</taxon>
        <taxon>Mollusca</taxon>
        <taxon>Gastropoda</taxon>
        <taxon>Heterobranchia</taxon>
        <taxon>Euthyneura</taxon>
        <taxon>Panpulmonata</taxon>
        <taxon>Sacoglossa</taxon>
        <taxon>Placobranchoidea</taxon>
        <taxon>Plakobranchidae</taxon>
        <taxon>Elysia</taxon>
    </lineage>
</organism>
<sequence>MPQGNHVASFGEQILSNASQKTVGPDGLELPANSWQLLGSSRAHSARHRFSMTFVDPWLPGDGNKTLQEAADWKR</sequence>
<dbReference type="EMBL" id="JAWDGP010000188">
    <property type="protein sequence ID" value="KAK3803074.1"/>
    <property type="molecule type" value="Genomic_DNA"/>
</dbReference>
<dbReference type="Proteomes" id="UP001283361">
    <property type="component" value="Unassembled WGS sequence"/>
</dbReference>
<dbReference type="AlphaFoldDB" id="A0AAE1BBR0"/>
<name>A0AAE1BBR0_9GAST</name>
<comment type="caution">
    <text evidence="1">The sequence shown here is derived from an EMBL/GenBank/DDBJ whole genome shotgun (WGS) entry which is preliminary data.</text>
</comment>
<gene>
    <name evidence="1" type="ORF">RRG08_027996</name>
</gene>
<protein>
    <submittedName>
        <fullName evidence="1">Uncharacterized protein</fullName>
    </submittedName>
</protein>
<proteinExistence type="predicted"/>
<evidence type="ECO:0000313" key="2">
    <source>
        <dbReference type="Proteomes" id="UP001283361"/>
    </source>
</evidence>
<accession>A0AAE1BBR0</accession>
<evidence type="ECO:0000313" key="1">
    <source>
        <dbReference type="EMBL" id="KAK3803074.1"/>
    </source>
</evidence>